<accession>A0ABQ9JT84</accession>
<reference evidence="1" key="1">
    <citation type="journal article" date="2023" name="Insect Mol. Biol.">
        <title>Genome sequencing provides insights into the evolution of gene families encoding plant cell wall-degrading enzymes in longhorned beetles.</title>
        <authorList>
            <person name="Shin N.R."/>
            <person name="Okamura Y."/>
            <person name="Kirsch R."/>
            <person name="Pauchet Y."/>
        </authorList>
    </citation>
    <scope>NUCLEOTIDE SEQUENCE</scope>
    <source>
        <strain evidence="1">MMC_N1</strain>
    </source>
</reference>
<organism evidence="1 2">
    <name type="scientific">Molorchus minor</name>
    <dbReference type="NCBI Taxonomy" id="1323400"/>
    <lineage>
        <taxon>Eukaryota</taxon>
        <taxon>Metazoa</taxon>
        <taxon>Ecdysozoa</taxon>
        <taxon>Arthropoda</taxon>
        <taxon>Hexapoda</taxon>
        <taxon>Insecta</taxon>
        <taxon>Pterygota</taxon>
        <taxon>Neoptera</taxon>
        <taxon>Endopterygota</taxon>
        <taxon>Coleoptera</taxon>
        <taxon>Polyphaga</taxon>
        <taxon>Cucujiformia</taxon>
        <taxon>Chrysomeloidea</taxon>
        <taxon>Cerambycidae</taxon>
        <taxon>Lamiinae</taxon>
        <taxon>Monochamini</taxon>
        <taxon>Molorchus</taxon>
    </lineage>
</organism>
<evidence type="ECO:0000313" key="1">
    <source>
        <dbReference type="EMBL" id="KAJ8981089.1"/>
    </source>
</evidence>
<protein>
    <submittedName>
        <fullName evidence="1">Uncharacterized protein</fullName>
    </submittedName>
</protein>
<evidence type="ECO:0000313" key="2">
    <source>
        <dbReference type="Proteomes" id="UP001162164"/>
    </source>
</evidence>
<dbReference type="Proteomes" id="UP001162164">
    <property type="component" value="Unassembled WGS sequence"/>
</dbReference>
<gene>
    <name evidence="1" type="ORF">NQ317_005486</name>
</gene>
<comment type="caution">
    <text evidence="1">The sequence shown here is derived from an EMBL/GenBank/DDBJ whole genome shotgun (WGS) entry which is preliminary data.</text>
</comment>
<name>A0ABQ9JT84_9CUCU</name>
<feature type="non-terminal residue" evidence="1">
    <location>
        <position position="1"/>
    </location>
</feature>
<dbReference type="EMBL" id="JAPWTJ010000203">
    <property type="protein sequence ID" value="KAJ8981089.1"/>
    <property type="molecule type" value="Genomic_DNA"/>
</dbReference>
<sequence length="164" mass="19292">FIPPRGDLSMLFNEPEIQYKYKNIVDNTQDEPGDSICCKQKKRFWILLRMILQQVLEKLHVRFHPTPRRLVYVIQRARDTVQIQEHRGQHAGRARRLHMLQTKEEVLDIVEDDPSTSTREIARQVNVSQDKDRTIQFLNVGVGMTRVSAFGKDFAEPRCFRMVS</sequence>
<proteinExistence type="predicted"/>
<keyword evidence="2" id="KW-1185">Reference proteome</keyword>